<protein>
    <submittedName>
        <fullName evidence="2">Uncharacterized protein</fullName>
    </submittedName>
</protein>
<gene>
    <name evidence="2" type="ORF">GCM10017581_013380</name>
</gene>
<dbReference type="EMBL" id="BSFP01000004">
    <property type="protein sequence ID" value="GLK99597.1"/>
    <property type="molecule type" value="Genomic_DNA"/>
</dbReference>
<evidence type="ECO:0000313" key="3">
    <source>
        <dbReference type="Proteomes" id="UP001143480"/>
    </source>
</evidence>
<evidence type="ECO:0000256" key="1">
    <source>
        <dbReference type="SAM" id="Phobius"/>
    </source>
</evidence>
<dbReference type="AlphaFoldDB" id="A0A9W6KE33"/>
<feature type="transmembrane region" description="Helical" evidence="1">
    <location>
        <begin position="7"/>
        <end position="26"/>
    </location>
</feature>
<keyword evidence="1" id="KW-0472">Membrane</keyword>
<proteinExistence type="predicted"/>
<comment type="caution">
    <text evidence="2">The sequence shown here is derived from an EMBL/GenBank/DDBJ whole genome shotgun (WGS) entry which is preliminary data.</text>
</comment>
<organism evidence="2 3">
    <name type="scientific">Dactylosporangium matsuzakiense</name>
    <dbReference type="NCBI Taxonomy" id="53360"/>
    <lineage>
        <taxon>Bacteria</taxon>
        <taxon>Bacillati</taxon>
        <taxon>Actinomycetota</taxon>
        <taxon>Actinomycetes</taxon>
        <taxon>Micromonosporales</taxon>
        <taxon>Micromonosporaceae</taxon>
        <taxon>Dactylosporangium</taxon>
    </lineage>
</organism>
<dbReference type="RefSeq" id="WP_261961523.1">
    <property type="nucleotide sequence ID" value="NZ_BAAAXA010000001.1"/>
</dbReference>
<dbReference type="SUPFAM" id="SSF50998">
    <property type="entry name" value="Quinoprotein alcohol dehydrogenase-like"/>
    <property type="match status" value="1"/>
</dbReference>
<dbReference type="Gene3D" id="2.130.10.10">
    <property type="entry name" value="YVTN repeat-like/Quinoprotein amine dehydrogenase"/>
    <property type="match status" value="1"/>
</dbReference>
<keyword evidence="1" id="KW-1133">Transmembrane helix</keyword>
<feature type="transmembrane region" description="Helical" evidence="1">
    <location>
        <begin position="135"/>
        <end position="155"/>
    </location>
</feature>
<evidence type="ECO:0000313" key="2">
    <source>
        <dbReference type="EMBL" id="GLK99597.1"/>
    </source>
</evidence>
<dbReference type="InterPro" id="IPR011047">
    <property type="entry name" value="Quinoprotein_ADH-like_sf"/>
</dbReference>
<accession>A0A9W6KE33</accession>
<dbReference type="Proteomes" id="UP001143480">
    <property type="component" value="Unassembled WGS sequence"/>
</dbReference>
<name>A0A9W6KE33_9ACTN</name>
<feature type="transmembrane region" description="Helical" evidence="1">
    <location>
        <begin position="71"/>
        <end position="91"/>
    </location>
</feature>
<dbReference type="InterPro" id="IPR015943">
    <property type="entry name" value="WD40/YVTN_repeat-like_dom_sf"/>
</dbReference>
<reference evidence="2" key="2">
    <citation type="submission" date="2023-01" db="EMBL/GenBank/DDBJ databases">
        <authorList>
            <person name="Sun Q."/>
            <person name="Evtushenko L."/>
        </authorList>
    </citation>
    <scope>NUCLEOTIDE SEQUENCE</scope>
    <source>
        <strain evidence="2">VKM Ac-1321</strain>
    </source>
</reference>
<keyword evidence="3" id="KW-1185">Reference proteome</keyword>
<feature type="transmembrane region" description="Helical" evidence="1">
    <location>
        <begin position="103"/>
        <end position="123"/>
    </location>
</feature>
<feature type="transmembrane region" description="Helical" evidence="1">
    <location>
        <begin position="38"/>
        <end position="59"/>
    </location>
</feature>
<reference evidence="2" key="1">
    <citation type="journal article" date="2014" name="Int. J. Syst. Evol. Microbiol.">
        <title>Complete genome sequence of Corynebacterium casei LMG S-19264T (=DSM 44701T), isolated from a smear-ripened cheese.</title>
        <authorList>
            <consortium name="US DOE Joint Genome Institute (JGI-PGF)"/>
            <person name="Walter F."/>
            <person name="Albersmeier A."/>
            <person name="Kalinowski J."/>
            <person name="Ruckert C."/>
        </authorList>
    </citation>
    <scope>NUCLEOTIDE SEQUENCE</scope>
    <source>
        <strain evidence="2">VKM Ac-1321</strain>
    </source>
</reference>
<keyword evidence="1" id="KW-0812">Transmembrane</keyword>
<sequence length="521" mass="52777">MNLTARAAGVVVVGLGMVATITGLALPWTIAGGRHPDLTTIAGVAFLGPLLSALCLVYARSDPRRSRMVAIVAGVAGIAAGVIAVALARLVEPSAGIGLGGPVTVVGAAALVLGWAVLVATGVGRLPGADWRHWAPAGIFSVVLALLAGFAISWAREGRFVDATTAGGAAAGPQTQTWPQPFAGVQLVGARKDRAIVRAADGVRAVRLSGGTIAWQYLRSDLLTQAAGLVDDAVVLAFGTDDGVLVTALDADTGAERFSKRYRSGKMATVHAAGRTAILSGTGSGAGVVLGIDARDGTERWRWTPARGGAPCDVTDLAGSPDTAVVALRCRAQGVDDVAVGLAAATGAETWSWHAIQRGTAELRVLSVGPGFVTLTGAAPQRATYMDAANGSVGTRHDAPGTLSAAAGASLIYADPGSAQAHLSSVEAQTGKVQWNVGLGGLGGYQPVAMTAAEGYAYVLWRNTAGALRLLTIATADGSTKEERAVACNTACPEAQLTATAGHAVIATREEKSTRLYLTVT</sequence>